<dbReference type="InterPro" id="IPR029039">
    <property type="entry name" value="Flavoprotein-like_sf"/>
</dbReference>
<reference evidence="4" key="1">
    <citation type="submission" date="2015-09" db="EMBL/GenBank/DDBJ databases">
        <authorList>
            <consortium name="Pathogen Informatics"/>
        </authorList>
    </citation>
    <scope>NUCLEOTIDE SEQUENCE [LARGE SCALE GENOMIC DNA]</scope>
    <source>
        <strain evidence="4">Lake Konstanz</strain>
    </source>
</reference>
<dbReference type="VEuPathDB" id="TriTrypDB:BSAL_67350"/>
<feature type="compositionally biased region" description="Basic and acidic residues" evidence="2">
    <location>
        <begin position="251"/>
        <end position="276"/>
    </location>
</feature>
<dbReference type="PANTHER" id="PTHR30546">
    <property type="entry name" value="FLAVODOXIN-RELATED PROTEIN WRBA-RELATED"/>
    <property type="match status" value="1"/>
</dbReference>
<gene>
    <name evidence="3" type="ORF">BSAL_67350</name>
</gene>
<keyword evidence="4" id="KW-1185">Reference proteome</keyword>
<evidence type="ECO:0000256" key="1">
    <source>
        <dbReference type="ARBA" id="ARBA00006961"/>
    </source>
</evidence>
<comment type="similarity">
    <text evidence="1">Belongs to the WrbA family.</text>
</comment>
<dbReference type="EMBL" id="CYKH01000450">
    <property type="protein sequence ID" value="CUF92634.1"/>
    <property type="molecule type" value="Genomic_DNA"/>
</dbReference>
<feature type="compositionally biased region" description="Low complexity" evidence="2">
    <location>
        <begin position="284"/>
        <end position="300"/>
    </location>
</feature>
<accession>A0A0S4IZK9</accession>
<protein>
    <submittedName>
        <fullName evidence="3">Uncharacterized protein</fullName>
    </submittedName>
</protein>
<dbReference type="SUPFAM" id="SSF52218">
    <property type="entry name" value="Flavoproteins"/>
    <property type="match status" value="1"/>
</dbReference>
<dbReference type="GO" id="GO:0003955">
    <property type="term" value="F:NAD(P)H dehydrogenase (quinone) activity"/>
    <property type="evidence" value="ECO:0007669"/>
    <property type="project" value="TreeGrafter"/>
</dbReference>
<proteinExistence type="inferred from homology"/>
<dbReference type="Gene3D" id="3.40.50.360">
    <property type="match status" value="1"/>
</dbReference>
<evidence type="ECO:0000313" key="4">
    <source>
        <dbReference type="Proteomes" id="UP000051952"/>
    </source>
</evidence>
<evidence type="ECO:0000313" key="3">
    <source>
        <dbReference type="EMBL" id="CUF92634.1"/>
    </source>
</evidence>
<name>A0A0S4IZK9_BODSA</name>
<dbReference type="GO" id="GO:0016020">
    <property type="term" value="C:membrane"/>
    <property type="evidence" value="ECO:0007669"/>
    <property type="project" value="TreeGrafter"/>
</dbReference>
<evidence type="ECO:0000256" key="2">
    <source>
        <dbReference type="SAM" id="MobiDB-lite"/>
    </source>
</evidence>
<dbReference type="AlphaFoldDB" id="A0A0S4IZK9"/>
<dbReference type="PANTHER" id="PTHR30546:SF23">
    <property type="entry name" value="FLAVOPROTEIN-LIKE PROTEIN YCP4-RELATED"/>
    <property type="match status" value="1"/>
</dbReference>
<dbReference type="Proteomes" id="UP000051952">
    <property type="component" value="Unassembled WGS sequence"/>
</dbReference>
<organism evidence="3 4">
    <name type="scientific">Bodo saltans</name>
    <name type="common">Flagellated protozoan</name>
    <dbReference type="NCBI Taxonomy" id="75058"/>
    <lineage>
        <taxon>Eukaryota</taxon>
        <taxon>Discoba</taxon>
        <taxon>Euglenozoa</taxon>
        <taxon>Kinetoplastea</taxon>
        <taxon>Metakinetoplastina</taxon>
        <taxon>Eubodonida</taxon>
        <taxon>Bodonidae</taxon>
        <taxon>Bodo</taxon>
    </lineage>
</organism>
<feature type="non-terminal residue" evidence="3">
    <location>
        <position position="1"/>
    </location>
</feature>
<feature type="compositionally biased region" description="Polar residues" evidence="2">
    <location>
        <begin position="226"/>
        <end position="236"/>
    </location>
</feature>
<dbReference type="OrthoDB" id="504689at2759"/>
<sequence length="530" mass="57644">FHAIPLSHGHALESLPISHRSLKSVSGFGWSLNASGSSATAAAPCNPERLLRAAAYRYYFFFFYHLATDMPSNPFQFLTDLLSPLVDSDGLLMPQVPPPQRPLPATQKDYFGQLRIDIILEEWLHELLTQRPVETVRYSFHYFRRGASSRYQPEIIQTFLPDDADGLDRSRLSAMSPGEKYGRSRSPLQPGDARLSRLSPSVSPSAPPLPSDDEHDGYMGDVSPRPASSRNISPNEQRGLLEAPRQAEWARSPRDGTPSRHSHRSDGSHSPHEGTHKHLNGMLSSSSVSVSPVSSPEASPITRPAVPPRVKILVLVYSHERCRELAYGAMEGLHEADTFDVEPHLYRFPIATGATGGNLRSVVTSDGLAHTGDVVEDFEDDDPRYIPFLPSVASLPTYDGFVFVMHSRLGGRPADVHALLDATGGLWMTGALVGKPAATMIATFAQHSGLEFAHRQFHTALLHHGCVIVGANPQDLAADGIKNIGGSSPYGAGTVTGVDGLHAPSSQDLFVAKRQALRLAQIAAKFQKQS</sequence>
<feature type="region of interest" description="Disordered" evidence="2">
    <location>
        <begin position="162"/>
        <end position="304"/>
    </location>
</feature>